<organism evidence="3 4">
    <name type="scientific">Pristionchus mayeri</name>
    <dbReference type="NCBI Taxonomy" id="1317129"/>
    <lineage>
        <taxon>Eukaryota</taxon>
        <taxon>Metazoa</taxon>
        <taxon>Ecdysozoa</taxon>
        <taxon>Nematoda</taxon>
        <taxon>Chromadorea</taxon>
        <taxon>Rhabditida</taxon>
        <taxon>Rhabditina</taxon>
        <taxon>Diplogasteromorpha</taxon>
        <taxon>Diplogasteroidea</taxon>
        <taxon>Neodiplogasteridae</taxon>
        <taxon>Pristionchus</taxon>
    </lineage>
</organism>
<evidence type="ECO:0000313" key="4">
    <source>
        <dbReference type="Proteomes" id="UP001328107"/>
    </source>
</evidence>
<dbReference type="PANTHER" id="PTHR47521">
    <property type="entry name" value="SERPENTINE RECEPTOR, CLASS E (EPSILON)-RELATED"/>
    <property type="match status" value="1"/>
</dbReference>
<keyword evidence="2" id="KW-0812">Transmembrane</keyword>
<evidence type="ECO:0008006" key="5">
    <source>
        <dbReference type="Google" id="ProtNLM"/>
    </source>
</evidence>
<dbReference type="PANTHER" id="PTHR47521:SF7">
    <property type="entry name" value="SERPENTINE RECEPTOR CLASS EPSILON-6"/>
    <property type="match status" value="1"/>
</dbReference>
<keyword evidence="2" id="KW-1133">Transmembrane helix</keyword>
<evidence type="ECO:0000256" key="2">
    <source>
        <dbReference type="SAM" id="Phobius"/>
    </source>
</evidence>
<dbReference type="AlphaFoldDB" id="A0AAN5I8V4"/>
<dbReference type="InterPro" id="IPR052860">
    <property type="entry name" value="NRL-GPCR1"/>
</dbReference>
<accession>A0AAN5I8V4</accession>
<evidence type="ECO:0000313" key="3">
    <source>
        <dbReference type="EMBL" id="GMR56937.1"/>
    </source>
</evidence>
<dbReference type="InterPro" id="IPR004151">
    <property type="entry name" value="7TM_GPCR_serpentine_rcpt_Sre"/>
</dbReference>
<dbReference type="Pfam" id="PF03125">
    <property type="entry name" value="Sre"/>
    <property type="match status" value="1"/>
</dbReference>
<sequence length="89" mass="10661">MFQWIFTLNVRYKRKLQKMTRTDYSLSMSYQIEENIKVMQMLRKLAFPTILINLPALGFISIHTYLPDEERFNVVRNVAVALFDLYIPL</sequence>
<comment type="caution">
    <text evidence="3">The sequence shown here is derived from an EMBL/GenBank/DDBJ whole genome shotgun (WGS) entry which is preliminary data.</text>
</comment>
<gene>
    <name evidence="3" type="ORF">PMAYCL1PPCAC_27132</name>
</gene>
<name>A0AAN5I8V4_9BILA</name>
<dbReference type="GO" id="GO:0007606">
    <property type="term" value="P:sensory perception of chemical stimulus"/>
    <property type="evidence" value="ECO:0007669"/>
    <property type="project" value="InterPro"/>
</dbReference>
<feature type="transmembrane region" description="Helical" evidence="2">
    <location>
        <begin position="45"/>
        <end position="66"/>
    </location>
</feature>
<dbReference type="EMBL" id="BTRK01000006">
    <property type="protein sequence ID" value="GMR56937.1"/>
    <property type="molecule type" value="Genomic_DNA"/>
</dbReference>
<feature type="non-terminal residue" evidence="3">
    <location>
        <position position="89"/>
    </location>
</feature>
<keyword evidence="4" id="KW-1185">Reference proteome</keyword>
<comment type="similarity">
    <text evidence="1">Belongs to the nematode receptor-like protein sre family.</text>
</comment>
<reference evidence="4" key="1">
    <citation type="submission" date="2022-10" db="EMBL/GenBank/DDBJ databases">
        <title>Genome assembly of Pristionchus species.</title>
        <authorList>
            <person name="Yoshida K."/>
            <person name="Sommer R.J."/>
        </authorList>
    </citation>
    <scope>NUCLEOTIDE SEQUENCE [LARGE SCALE GENOMIC DNA]</scope>
    <source>
        <strain evidence="4">RS5460</strain>
    </source>
</reference>
<proteinExistence type="inferred from homology"/>
<keyword evidence="2" id="KW-0472">Membrane</keyword>
<dbReference type="GO" id="GO:0016020">
    <property type="term" value="C:membrane"/>
    <property type="evidence" value="ECO:0007669"/>
    <property type="project" value="InterPro"/>
</dbReference>
<dbReference type="Proteomes" id="UP001328107">
    <property type="component" value="Unassembled WGS sequence"/>
</dbReference>
<evidence type="ECO:0000256" key="1">
    <source>
        <dbReference type="ARBA" id="ARBA00006803"/>
    </source>
</evidence>
<protein>
    <recommendedName>
        <fullName evidence="5">G protein-coupled receptor</fullName>
    </recommendedName>
</protein>